<feature type="transmembrane region" description="Helical" evidence="2">
    <location>
        <begin position="647"/>
        <end position="667"/>
    </location>
</feature>
<feature type="region of interest" description="Disordered" evidence="1">
    <location>
        <begin position="59"/>
        <end position="105"/>
    </location>
</feature>
<feature type="transmembrane region" description="Helical" evidence="2">
    <location>
        <begin position="753"/>
        <end position="775"/>
    </location>
</feature>
<keyword evidence="2" id="KW-1133">Transmembrane helix</keyword>
<dbReference type="InterPro" id="IPR006621">
    <property type="entry name" value="Nose-resist-to-fluoxetine_N"/>
</dbReference>
<evidence type="ECO:0000256" key="1">
    <source>
        <dbReference type="SAM" id="MobiDB-lite"/>
    </source>
</evidence>
<evidence type="ECO:0000259" key="3">
    <source>
        <dbReference type="SMART" id="SM00703"/>
    </source>
</evidence>
<feature type="transmembrane region" description="Helical" evidence="2">
    <location>
        <begin position="541"/>
        <end position="561"/>
    </location>
</feature>
<feature type="transmembrane region" description="Helical" evidence="2">
    <location>
        <begin position="568"/>
        <end position="588"/>
    </location>
</feature>
<name>A0A8T0ECV9_ARGBR</name>
<gene>
    <name evidence="4" type="ORF">HNY73_018429</name>
</gene>
<dbReference type="GO" id="GO:0016747">
    <property type="term" value="F:acyltransferase activity, transferring groups other than amino-acyl groups"/>
    <property type="evidence" value="ECO:0007669"/>
    <property type="project" value="InterPro"/>
</dbReference>
<evidence type="ECO:0000313" key="5">
    <source>
        <dbReference type="Proteomes" id="UP000807504"/>
    </source>
</evidence>
<protein>
    <submittedName>
        <fullName evidence="4">Nose resistant to fluoxetine protein 6 like protein</fullName>
    </submittedName>
</protein>
<proteinExistence type="predicted"/>
<reference evidence="4" key="1">
    <citation type="journal article" date="2020" name="bioRxiv">
        <title>Chromosome-level reference genome of the European wasp spider Argiope bruennichi: a resource for studies on range expansion and evolutionary adaptation.</title>
        <authorList>
            <person name="Sheffer M.M."/>
            <person name="Hoppe A."/>
            <person name="Krehenwinkel H."/>
            <person name="Uhl G."/>
            <person name="Kuss A.W."/>
            <person name="Jensen L."/>
            <person name="Jensen C."/>
            <person name="Gillespie R.G."/>
            <person name="Hoff K.J."/>
            <person name="Prost S."/>
        </authorList>
    </citation>
    <scope>NUCLEOTIDE SEQUENCE</scope>
</reference>
<sequence>METSGTEEDWCLGQEEVMEWRSFSLLVKKKGKKKQGSRLLALGDNCIFLWQQVASEENTQLSEPLSPHVESSSYARNNRTASSSTLAARRTQQNPRSWVQQHRATTNSPAEVPAIKVMNKSESEIVHEKWQLFEKTVKKIIDGRMKKALPMFLRMSSDAKLSGECQKSIMALVNGVRSLKSWAFRMLDASAKPPSGVLDGTLTDFGDYDQCLAVEKLDNKKKVQFTGQYCVVEAAPILPSKPHRVQFKTVVLDVTNFSHPDSVLSDFASNANMFYLMKLRLGLCLPSTCSISDVQEVAKLALKDVPLEAEILRCEVKEPYHLSNLQIAVICILGFLVILVIVGTYIDTSNRFNSKIKESGIVTDSLKCFSVNKNLAKLFRISQSKENFGVLNGMRVLSMVWIVLSHTYGFNHKQSYGRMKNAQGALEEVTFGTIINAWVIVDTFFVLGAFLVAHSNLKALDKKNGRLNFLRYYLHRIWRLTPPVAGVLLIMFILPLLGSGPLWKDVIGKQVGNCEKYWWQALIIPINTWTHFEEMCLLHTWYIASDLHLYCVAPLILIPLCKWPMIGFLVMLFLTVCCMGIVAAVTIANDLYPTLLYFTPDEKFTYFLSDLVYFRPYPHMGAYCVGLALGYFVLNHRKINMKPAVQVLGWCAAIACNLAVLYGAYEWNRGNLPTKVVDVTYAMFHRTAWAFGIAWVIFICITGRGGLVNRFLSWDLFVPLGRLSYSTYILHFPVLWVRCGLRRQLLHFHHYDIFYEFLATLFLTLCLAVTFHLLFEAPFLNLEEVWFPRHGKSKEKEKRIENGTTIVPVAKMEDVVTNGHTADVFSVRL</sequence>
<keyword evidence="5" id="KW-1185">Reference proteome</keyword>
<dbReference type="PANTHER" id="PTHR11161">
    <property type="entry name" value="O-ACYLTRANSFERASE"/>
    <property type="match status" value="1"/>
</dbReference>
<dbReference type="AlphaFoldDB" id="A0A8T0ECV9"/>
<keyword evidence="2" id="KW-0812">Transmembrane</keyword>
<feature type="transmembrane region" description="Helical" evidence="2">
    <location>
        <begin position="429"/>
        <end position="457"/>
    </location>
</feature>
<feature type="transmembrane region" description="Helical" evidence="2">
    <location>
        <begin position="388"/>
        <end position="409"/>
    </location>
</feature>
<dbReference type="SMART" id="SM00703">
    <property type="entry name" value="NRF"/>
    <property type="match status" value="1"/>
</dbReference>
<accession>A0A8T0ECV9</accession>
<dbReference type="InterPro" id="IPR002656">
    <property type="entry name" value="Acyl_transf_3_dom"/>
</dbReference>
<dbReference type="EMBL" id="JABXBU010002228">
    <property type="protein sequence ID" value="KAF8770962.1"/>
    <property type="molecule type" value="Genomic_DNA"/>
</dbReference>
<dbReference type="Proteomes" id="UP000807504">
    <property type="component" value="Unassembled WGS sequence"/>
</dbReference>
<feature type="domain" description="Nose resistant-to-fluoxetine protein N-terminal" evidence="3">
    <location>
        <begin position="162"/>
        <end position="316"/>
    </location>
</feature>
<comment type="caution">
    <text evidence="4">The sequence shown here is derived from an EMBL/GenBank/DDBJ whole genome shotgun (WGS) entry which is preliminary data.</text>
</comment>
<keyword evidence="2" id="KW-0472">Membrane</keyword>
<feature type="transmembrane region" description="Helical" evidence="2">
    <location>
        <begin position="617"/>
        <end position="635"/>
    </location>
</feature>
<feature type="transmembrane region" description="Helical" evidence="2">
    <location>
        <begin position="477"/>
        <end position="497"/>
    </location>
</feature>
<dbReference type="Pfam" id="PF01757">
    <property type="entry name" value="Acyl_transf_3"/>
    <property type="match status" value="1"/>
</dbReference>
<feature type="transmembrane region" description="Helical" evidence="2">
    <location>
        <begin position="687"/>
        <end position="707"/>
    </location>
</feature>
<dbReference type="PANTHER" id="PTHR11161:SF0">
    <property type="entry name" value="O-ACYLTRANSFERASE LIKE PROTEIN"/>
    <property type="match status" value="1"/>
</dbReference>
<evidence type="ECO:0000313" key="4">
    <source>
        <dbReference type="EMBL" id="KAF8770962.1"/>
    </source>
</evidence>
<feature type="transmembrane region" description="Helical" evidence="2">
    <location>
        <begin position="325"/>
        <end position="346"/>
    </location>
</feature>
<evidence type="ECO:0000256" key="2">
    <source>
        <dbReference type="SAM" id="Phobius"/>
    </source>
</evidence>
<organism evidence="4 5">
    <name type="scientific">Argiope bruennichi</name>
    <name type="common">Wasp spider</name>
    <name type="synonym">Aranea bruennichi</name>
    <dbReference type="NCBI Taxonomy" id="94029"/>
    <lineage>
        <taxon>Eukaryota</taxon>
        <taxon>Metazoa</taxon>
        <taxon>Ecdysozoa</taxon>
        <taxon>Arthropoda</taxon>
        <taxon>Chelicerata</taxon>
        <taxon>Arachnida</taxon>
        <taxon>Araneae</taxon>
        <taxon>Araneomorphae</taxon>
        <taxon>Entelegynae</taxon>
        <taxon>Araneoidea</taxon>
        <taxon>Araneidae</taxon>
        <taxon>Argiope</taxon>
    </lineage>
</organism>
<reference evidence="4" key="2">
    <citation type="submission" date="2020-06" db="EMBL/GenBank/DDBJ databases">
        <authorList>
            <person name="Sheffer M."/>
        </authorList>
    </citation>
    <scope>NUCLEOTIDE SEQUENCE</scope>
</reference>
<dbReference type="InterPro" id="IPR052728">
    <property type="entry name" value="O2_lipid_transport_reg"/>
</dbReference>
<dbReference type="Pfam" id="PF20146">
    <property type="entry name" value="NRF"/>
    <property type="match status" value="1"/>
</dbReference>